<sequence>MMPDEIEILDKTAEAFLAARGFPPVSEHRKLEAYWAALPWEFRDTCGWTLETLRQGLRDYRAAEREGAASLSVERLDVLPGRSKSGEPESFSLTFRPGDVTAIVGPTGSGKSRLLGDIECLAQGDTPSGRVVLVDGGKPDRKTRFTAEGRLVAQITQNMNFVMDLEVETFLRLHAESRGSQTPDTAAADVLEAAVSMAGEAFTGKTPLTQLSGGQSRALMIAGAALLSPKPIVLLDEIENAGVDRARALALFTDRGKIVLLSTHDPLTALSGSRRIVIRNGGIAAILETTDEERGYAEVLLRREQRHNALRNAMRSGTPLAQAWQEL</sequence>
<dbReference type="RefSeq" id="WP_013418181.1">
    <property type="nucleotide sequence ID" value="NC_014664.1"/>
</dbReference>
<dbReference type="STRING" id="648757.Rvan_0495"/>
<evidence type="ECO:0000256" key="4">
    <source>
        <dbReference type="ARBA" id="ARBA00022840"/>
    </source>
</evidence>
<name>E3HYN6_RHOVT</name>
<dbReference type="InterPro" id="IPR017871">
    <property type="entry name" value="ABC_transporter-like_CS"/>
</dbReference>
<gene>
    <name evidence="6" type="ordered locus">Rvan_0495</name>
</gene>
<dbReference type="GO" id="GO:0016887">
    <property type="term" value="F:ATP hydrolysis activity"/>
    <property type="evidence" value="ECO:0007669"/>
    <property type="project" value="InterPro"/>
</dbReference>
<dbReference type="eggNOG" id="COG1136">
    <property type="taxonomic scope" value="Bacteria"/>
</dbReference>
<keyword evidence="4" id="KW-0067">ATP-binding</keyword>
<reference evidence="7" key="1">
    <citation type="journal article" date="2011" name="J. Bacteriol.">
        <title>Genome sequences of eight morphologically diverse alphaproteobacteria.</title>
        <authorList>
            <consortium name="US DOE Joint Genome Institute"/>
            <person name="Brown P.J."/>
            <person name="Kysela D.T."/>
            <person name="Buechlein A."/>
            <person name="Hemmerich C."/>
            <person name="Brun Y.V."/>
        </authorList>
    </citation>
    <scope>NUCLEOTIDE SEQUENCE [LARGE SCALE GENOMIC DNA]</scope>
    <source>
        <strain evidence="7">ATCC 17100 / ATH 3.1.1 / DSM 162 / LMG 4299</strain>
    </source>
</reference>
<dbReference type="SUPFAM" id="SSF52540">
    <property type="entry name" value="P-loop containing nucleoside triphosphate hydrolases"/>
    <property type="match status" value="1"/>
</dbReference>
<dbReference type="Pfam" id="PF00005">
    <property type="entry name" value="ABC_tran"/>
    <property type="match status" value="1"/>
</dbReference>
<dbReference type="AlphaFoldDB" id="E3HYN6"/>
<evidence type="ECO:0000256" key="1">
    <source>
        <dbReference type="ARBA" id="ARBA00005417"/>
    </source>
</evidence>
<keyword evidence="3" id="KW-0547">Nucleotide-binding</keyword>
<protein>
    <submittedName>
        <fullName evidence="6">ABC transporter related protein</fullName>
    </submittedName>
</protein>
<accession>E3HYN6</accession>
<dbReference type="HOGENOM" id="CLU_072513_0_0_5"/>
<dbReference type="PANTHER" id="PTHR43117:SF4">
    <property type="entry name" value="OSMOPROTECTANT IMPORT ATP-BINDING PROTEIN OSMV"/>
    <property type="match status" value="1"/>
</dbReference>
<keyword evidence="7" id="KW-1185">Reference proteome</keyword>
<evidence type="ECO:0000259" key="5">
    <source>
        <dbReference type="PROSITE" id="PS50893"/>
    </source>
</evidence>
<organism evidence="6 7">
    <name type="scientific">Rhodomicrobium vannielii (strain ATCC 17100 / DSM 162 / LMG 4299 / NCIMB 10020 / ATH 3.1.1)</name>
    <dbReference type="NCBI Taxonomy" id="648757"/>
    <lineage>
        <taxon>Bacteria</taxon>
        <taxon>Pseudomonadati</taxon>
        <taxon>Pseudomonadota</taxon>
        <taxon>Alphaproteobacteria</taxon>
        <taxon>Hyphomicrobiales</taxon>
        <taxon>Hyphomicrobiaceae</taxon>
        <taxon>Rhodomicrobium</taxon>
    </lineage>
</organism>
<proteinExistence type="inferred from homology"/>
<comment type="similarity">
    <text evidence="1">Belongs to the ABC transporter superfamily.</text>
</comment>
<dbReference type="SMART" id="SM00382">
    <property type="entry name" value="AAA"/>
    <property type="match status" value="1"/>
</dbReference>
<dbReference type="EMBL" id="CP002292">
    <property type="protein sequence ID" value="ADP69777.1"/>
    <property type="molecule type" value="Genomic_DNA"/>
</dbReference>
<feature type="domain" description="ABC transporter" evidence="5">
    <location>
        <begin position="73"/>
        <end position="306"/>
    </location>
</feature>
<dbReference type="Proteomes" id="UP000001399">
    <property type="component" value="Chromosome"/>
</dbReference>
<dbReference type="Gene3D" id="3.40.50.300">
    <property type="entry name" value="P-loop containing nucleotide triphosphate hydrolases"/>
    <property type="match status" value="1"/>
</dbReference>
<dbReference type="PROSITE" id="PS50893">
    <property type="entry name" value="ABC_TRANSPORTER_2"/>
    <property type="match status" value="1"/>
</dbReference>
<dbReference type="GO" id="GO:0005524">
    <property type="term" value="F:ATP binding"/>
    <property type="evidence" value="ECO:0007669"/>
    <property type="project" value="UniProtKB-KW"/>
</dbReference>
<evidence type="ECO:0000256" key="2">
    <source>
        <dbReference type="ARBA" id="ARBA00022448"/>
    </source>
</evidence>
<evidence type="ECO:0000313" key="6">
    <source>
        <dbReference type="EMBL" id="ADP69777.1"/>
    </source>
</evidence>
<evidence type="ECO:0000313" key="7">
    <source>
        <dbReference type="Proteomes" id="UP000001399"/>
    </source>
</evidence>
<dbReference type="InterPro" id="IPR003439">
    <property type="entry name" value="ABC_transporter-like_ATP-bd"/>
</dbReference>
<dbReference type="PROSITE" id="PS00211">
    <property type="entry name" value="ABC_TRANSPORTER_1"/>
    <property type="match status" value="1"/>
</dbReference>
<dbReference type="PANTHER" id="PTHR43117">
    <property type="entry name" value="OSMOPROTECTANT IMPORT ATP-BINDING PROTEIN OSMV"/>
    <property type="match status" value="1"/>
</dbReference>
<dbReference type="InterPro" id="IPR027417">
    <property type="entry name" value="P-loop_NTPase"/>
</dbReference>
<dbReference type="KEGG" id="rva:Rvan_0495"/>
<evidence type="ECO:0000256" key="3">
    <source>
        <dbReference type="ARBA" id="ARBA00022741"/>
    </source>
</evidence>
<keyword evidence="2" id="KW-0813">Transport</keyword>
<dbReference type="InterPro" id="IPR003593">
    <property type="entry name" value="AAA+_ATPase"/>
</dbReference>